<dbReference type="Proteomes" id="UP001500665">
    <property type="component" value="Unassembled WGS sequence"/>
</dbReference>
<sequence>MDFLRQGVREHGPDVVKAIFALENSKLFQVNPSFTPRCPACEEVIPRSGDDGITYESPDYGGCSCCATV</sequence>
<evidence type="ECO:0000313" key="1">
    <source>
        <dbReference type="EMBL" id="GAA0967782.1"/>
    </source>
</evidence>
<protein>
    <submittedName>
        <fullName evidence="1">Uncharacterized protein</fullName>
    </submittedName>
</protein>
<accession>A0ABN1RYH9</accession>
<gene>
    <name evidence="1" type="ORF">GCM10009550_72100</name>
</gene>
<keyword evidence="2" id="KW-1185">Reference proteome</keyword>
<organism evidence="1 2">
    <name type="scientific">Actinocorallia libanotica</name>
    <dbReference type="NCBI Taxonomy" id="46162"/>
    <lineage>
        <taxon>Bacteria</taxon>
        <taxon>Bacillati</taxon>
        <taxon>Actinomycetota</taxon>
        <taxon>Actinomycetes</taxon>
        <taxon>Streptosporangiales</taxon>
        <taxon>Thermomonosporaceae</taxon>
        <taxon>Actinocorallia</taxon>
    </lineage>
</organism>
<reference evidence="1 2" key="1">
    <citation type="journal article" date="2019" name="Int. J. Syst. Evol. Microbiol.">
        <title>The Global Catalogue of Microorganisms (GCM) 10K type strain sequencing project: providing services to taxonomists for standard genome sequencing and annotation.</title>
        <authorList>
            <consortium name="The Broad Institute Genomics Platform"/>
            <consortium name="The Broad Institute Genome Sequencing Center for Infectious Disease"/>
            <person name="Wu L."/>
            <person name="Ma J."/>
        </authorList>
    </citation>
    <scope>NUCLEOTIDE SEQUENCE [LARGE SCALE GENOMIC DNA]</scope>
    <source>
        <strain evidence="1 2">JCM 10696</strain>
    </source>
</reference>
<dbReference type="EMBL" id="BAAAHH010000052">
    <property type="protein sequence ID" value="GAA0967782.1"/>
    <property type="molecule type" value="Genomic_DNA"/>
</dbReference>
<name>A0ABN1RYH9_9ACTN</name>
<comment type="caution">
    <text evidence="1">The sequence shown here is derived from an EMBL/GenBank/DDBJ whole genome shotgun (WGS) entry which is preliminary data.</text>
</comment>
<proteinExistence type="predicted"/>
<evidence type="ECO:0000313" key="2">
    <source>
        <dbReference type="Proteomes" id="UP001500665"/>
    </source>
</evidence>